<evidence type="ECO:0000256" key="1">
    <source>
        <dbReference type="ARBA" id="ARBA00022679"/>
    </source>
</evidence>
<dbReference type="Gene3D" id="3.40.50.150">
    <property type="entry name" value="Vaccinia Virus protein VP39"/>
    <property type="match status" value="1"/>
</dbReference>
<evidence type="ECO:0000259" key="2">
    <source>
        <dbReference type="Pfam" id="PF08241"/>
    </source>
</evidence>
<dbReference type="PANTHER" id="PTHR44068:SF1">
    <property type="entry name" value="HYPOTHETICAL LOC100005854"/>
    <property type="match status" value="1"/>
</dbReference>
<name>A0A951UN10_9CYAN</name>
<dbReference type="InterPro" id="IPR013216">
    <property type="entry name" value="Methyltransf_11"/>
</dbReference>
<dbReference type="GO" id="GO:0003838">
    <property type="term" value="F:sterol 24-C-methyltransferase activity"/>
    <property type="evidence" value="ECO:0007669"/>
    <property type="project" value="TreeGrafter"/>
</dbReference>
<dbReference type="EMBL" id="JAHHHD010000004">
    <property type="protein sequence ID" value="MBW4658223.1"/>
    <property type="molecule type" value="Genomic_DNA"/>
</dbReference>
<reference evidence="3" key="2">
    <citation type="journal article" date="2022" name="Microbiol. Resour. Announc.">
        <title>Metagenome Sequencing to Explore Phylogenomics of Terrestrial Cyanobacteria.</title>
        <authorList>
            <person name="Ward R.D."/>
            <person name="Stajich J.E."/>
            <person name="Johansen J.R."/>
            <person name="Huntemann M."/>
            <person name="Clum A."/>
            <person name="Foster B."/>
            <person name="Foster B."/>
            <person name="Roux S."/>
            <person name="Palaniappan K."/>
            <person name="Varghese N."/>
            <person name="Mukherjee S."/>
            <person name="Reddy T.B.K."/>
            <person name="Daum C."/>
            <person name="Copeland A."/>
            <person name="Chen I.A."/>
            <person name="Ivanova N.N."/>
            <person name="Kyrpides N.C."/>
            <person name="Shapiro N."/>
            <person name="Eloe-Fadrosh E.A."/>
            <person name="Pietrasiak N."/>
        </authorList>
    </citation>
    <scope>NUCLEOTIDE SEQUENCE</scope>
    <source>
        <strain evidence="3">UHER 2000/2452</strain>
    </source>
</reference>
<comment type="caution">
    <text evidence="3">The sequence shown here is derived from an EMBL/GenBank/DDBJ whole genome shotgun (WGS) entry which is preliminary data.</text>
</comment>
<gene>
    <name evidence="3" type="ORF">KME15_06085</name>
</gene>
<dbReference type="InterPro" id="IPR050447">
    <property type="entry name" value="Erg6_SMT_methyltransf"/>
</dbReference>
<dbReference type="GO" id="GO:0016126">
    <property type="term" value="P:sterol biosynthetic process"/>
    <property type="evidence" value="ECO:0007669"/>
    <property type="project" value="TreeGrafter"/>
</dbReference>
<proteinExistence type="predicted"/>
<organism evidence="3 4">
    <name type="scientific">Drouetiella hepatica Uher 2000/2452</name>
    <dbReference type="NCBI Taxonomy" id="904376"/>
    <lineage>
        <taxon>Bacteria</taxon>
        <taxon>Bacillati</taxon>
        <taxon>Cyanobacteriota</taxon>
        <taxon>Cyanophyceae</taxon>
        <taxon>Oculatellales</taxon>
        <taxon>Oculatellaceae</taxon>
        <taxon>Drouetiella</taxon>
    </lineage>
</organism>
<keyword evidence="3" id="KW-0489">Methyltransferase</keyword>
<evidence type="ECO:0000313" key="4">
    <source>
        <dbReference type="Proteomes" id="UP000757435"/>
    </source>
</evidence>
<keyword evidence="1" id="KW-0808">Transferase</keyword>
<accession>A0A951UN10</accession>
<dbReference type="GO" id="GO:0032259">
    <property type="term" value="P:methylation"/>
    <property type="evidence" value="ECO:0007669"/>
    <property type="project" value="UniProtKB-KW"/>
</dbReference>
<feature type="domain" description="Methyltransferase type 11" evidence="2">
    <location>
        <begin position="52"/>
        <end position="151"/>
    </location>
</feature>
<dbReference type="AlphaFoldDB" id="A0A951UN10"/>
<protein>
    <submittedName>
        <fullName evidence="3">Methyltransferase domain-containing protein</fullName>
    </submittedName>
</protein>
<sequence>MANPFRAFLAHQLGFPSGWFGRLLLRVLNRNNAAINDLVLQSMQLQTGDRVLEIGFGGGYLIQRIVDTGMPALVAGVERSPEALAIARQRFRSQLSQGSIELSLSDAKALPFAEKNFNQLCTVNTLYFWSDPQHVLAECQRVLVSGGKLVIGYSSKEFLDQQKFSQHGFVAYEVTEVEAMLKIAGFIEIETFSGRSSRHQTFFCTSGTAH</sequence>
<dbReference type="PANTHER" id="PTHR44068">
    <property type="entry name" value="ZGC:194242"/>
    <property type="match status" value="1"/>
</dbReference>
<evidence type="ECO:0000313" key="3">
    <source>
        <dbReference type="EMBL" id="MBW4658223.1"/>
    </source>
</evidence>
<dbReference type="Pfam" id="PF08241">
    <property type="entry name" value="Methyltransf_11"/>
    <property type="match status" value="1"/>
</dbReference>
<dbReference type="CDD" id="cd02440">
    <property type="entry name" value="AdoMet_MTases"/>
    <property type="match status" value="1"/>
</dbReference>
<dbReference type="InterPro" id="IPR029063">
    <property type="entry name" value="SAM-dependent_MTases_sf"/>
</dbReference>
<dbReference type="Proteomes" id="UP000757435">
    <property type="component" value="Unassembled WGS sequence"/>
</dbReference>
<reference evidence="3" key="1">
    <citation type="submission" date="2021-05" db="EMBL/GenBank/DDBJ databases">
        <authorList>
            <person name="Pietrasiak N."/>
            <person name="Ward R."/>
            <person name="Stajich J.E."/>
            <person name="Kurbessoian T."/>
        </authorList>
    </citation>
    <scope>NUCLEOTIDE SEQUENCE</scope>
    <source>
        <strain evidence="3">UHER 2000/2452</strain>
    </source>
</reference>
<dbReference type="SUPFAM" id="SSF53335">
    <property type="entry name" value="S-adenosyl-L-methionine-dependent methyltransferases"/>
    <property type="match status" value="1"/>
</dbReference>